<comment type="caution">
    <text evidence="1">The sequence shown here is derived from an EMBL/GenBank/DDBJ whole genome shotgun (WGS) entry which is preliminary data.</text>
</comment>
<dbReference type="EMBL" id="PGOL01000060">
    <property type="protein sequence ID" value="PKI78099.1"/>
    <property type="molecule type" value="Genomic_DNA"/>
</dbReference>
<organism evidence="1 3">
    <name type="scientific">Punica granatum</name>
    <name type="common">Pomegranate</name>
    <dbReference type="NCBI Taxonomy" id="22663"/>
    <lineage>
        <taxon>Eukaryota</taxon>
        <taxon>Viridiplantae</taxon>
        <taxon>Streptophyta</taxon>
        <taxon>Embryophyta</taxon>
        <taxon>Tracheophyta</taxon>
        <taxon>Spermatophyta</taxon>
        <taxon>Magnoliopsida</taxon>
        <taxon>eudicotyledons</taxon>
        <taxon>Gunneridae</taxon>
        <taxon>Pentapetalae</taxon>
        <taxon>rosids</taxon>
        <taxon>malvids</taxon>
        <taxon>Myrtales</taxon>
        <taxon>Lythraceae</taxon>
        <taxon>Punica</taxon>
    </lineage>
</organism>
<dbReference type="AlphaFoldDB" id="A0A218W5S9"/>
<sequence length="89" mass="9114">MRELCAVISLLLPSRRASLAQLPSELLSSSFAPSCPCGPAAQTPSGPPPALLPRAATPAPVAHVAAVTVSRSLSYCPLPPSTNRDSPKL</sequence>
<reference evidence="3" key="1">
    <citation type="journal article" date="2017" name="Plant J.">
        <title>The pomegranate (Punica granatum L.) genome and the genomics of punicalagin biosynthesis.</title>
        <authorList>
            <person name="Qin G."/>
            <person name="Xu C."/>
            <person name="Ming R."/>
            <person name="Tang H."/>
            <person name="Guyot R."/>
            <person name="Kramer E.M."/>
            <person name="Hu Y."/>
            <person name="Yi X."/>
            <person name="Qi Y."/>
            <person name="Xu X."/>
            <person name="Gao Z."/>
            <person name="Pan H."/>
            <person name="Jian J."/>
            <person name="Tian Y."/>
            <person name="Yue Z."/>
            <person name="Xu Y."/>
        </authorList>
    </citation>
    <scope>NUCLEOTIDE SEQUENCE [LARGE SCALE GENOMIC DNA]</scope>
    <source>
        <strain evidence="3">cv. Dabenzi</strain>
    </source>
</reference>
<reference evidence="1" key="2">
    <citation type="submission" date="2017-06" db="EMBL/GenBank/DDBJ databases">
        <title>The pomegranate genome and the genomics of punicalagin biosynthesis.</title>
        <authorList>
            <person name="Xu C."/>
        </authorList>
    </citation>
    <scope>NUCLEOTIDE SEQUENCE [LARGE SCALE GENOMIC DNA]</scope>
    <source>
        <tissue evidence="1">Fresh leaf</tissue>
    </source>
</reference>
<name>A0A218W5S9_PUNGR</name>
<gene>
    <name evidence="1" type="ORF">CDL15_Pgr010807</name>
    <name evidence="2" type="ORF">CRG98_001427</name>
</gene>
<accession>A0A218W5S9</accession>
<keyword evidence="4" id="KW-1185">Reference proteome</keyword>
<dbReference type="Proteomes" id="UP000233551">
    <property type="component" value="Unassembled WGS sequence"/>
</dbReference>
<evidence type="ECO:0000313" key="1">
    <source>
        <dbReference type="EMBL" id="OWM67869.1"/>
    </source>
</evidence>
<dbReference type="EMBL" id="MTKT01005370">
    <property type="protein sequence ID" value="OWM67869.1"/>
    <property type="molecule type" value="Genomic_DNA"/>
</dbReference>
<protein>
    <submittedName>
        <fullName evidence="1">Uncharacterized protein</fullName>
    </submittedName>
</protein>
<proteinExistence type="predicted"/>
<dbReference type="Proteomes" id="UP000197138">
    <property type="component" value="Unassembled WGS sequence"/>
</dbReference>
<evidence type="ECO:0000313" key="3">
    <source>
        <dbReference type="Proteomes" id="UP000197138"/>
    </source>
</evidence>
<evidence type="ECO:0000313" key="4">
    <source>
        <dbReference type="Proteomes" id="UP000233551"/>
    </source>
</evidence>
<reference evidence="2 4" key="3">
    <citation type="submission" date="2017-11" db="EMBL/GenBank/DDBJ databases">
        <title>De-novo sequencing of pomegranate (Punica granatum L.) genome.</title>
        <authorList>
            <person name="Akparov Z."/>
            <person name="Amiraslanov A."/>
            <person name="Hajiyeva S."/>
            <person name="Abbasov M."/>
            <person name="Kaur K."/>
            <person name="Hamwieh A."/>
            <person name="Solovyev V."/>
            <person name="Salamov A."/>
            <person name="Braich B."/>
            <person name="Kosarev P."/>
            <person name="Mahmoud A."/>
            <person name="Hajiyev E."/>
            <person name="Babayeva S."/>
            <person name="Izzatullayeva V."/>
            <person name="Mammadov A."/>
            <person name="Mammadov A."/>
            <person name="Sharifova S."/>
            <person name="Ojaghi J."/>
            <person name="Eynullazada K."/>
            <person name="Bayramov B."/>
            <person name="Abdulazimova A."/>
            <person name="Shahmuradov I."/>
        </authorList>
    </citation>
    <scope>NUCLEOTIDE SEQUENCE [LARGE SCALE GENOMIC DNA]</scope>
    <source>
        <strain evidence="2">AG2017</strain>
        <strain evidence="4">cv. AG2017</strain>
        <tissue evidence="2">Leaf</tissue>
    </source>
</reference>
<evidence type="ECO:0000313" key="2">
    <source>
        <dbReference type="EMBL" id="PKI78099.1"/>
    </source>
</evidence>